<feature type="region of interest" description="Disordered" evidence="7">
    <location>
        <begin position="808"/>
        <end position="831"/>
    </location>
</feature>
<dbReference type="Pfam" id="PF21082">
    <property type="entry name" value="MS_channel_3rd"/>
    <property type="match status" value="1"/>
</dbReference>
<dbReference type="InterPro" id="IPR022249">
    <property type="entry name" value="DUF3772"/>
</dbReference>
<dbReference type="AlphaFoldDB" id="A0A1W6ZNW5"/>
<dbReference type="SUPFAM" id="SSF82689">
    <property type="entry name" value="Mechanosensitive channel protein MscS (YggB), C-terminal domain"/>
    <property type="match status" value="1"/>
</dbReference>
<organism evidence="13 14">
    <name type="scientific">Pseudorhodoplanes sinuspersici</name>
    <dbReference type="NCBI Taxonomy" id="1235591"/>
    <lineage>
        <taxon>Bacteria</taxon>
        <taxon>Pseudomonadati</taxon>
        <taxon>Pseudomonadota</taxon>
        <taxon>Alphaproteobacteria</taxon>
        <taxon>Hyphomicrobiales</taxon>
        <taxon>Pseudorhodoplanes</taxon>
    </lineage>
</organism>
<feature type="region of interest" description="Disordered" evidence="7">
    <location>
        <begin position="28"/>
        <end position="61"/>
    </location>
</feature>
<evidence type="ECO:0000256" key="7">
    <source>
        <dbReference type="SAM" id="MobiDB-lite"/>
    </source>
</evidence>
<dbReference type="InterPro" id="IPR052702">
    <property type="entry name" value="MscS-like_channel"/>
</dbReference>
<dbReference type="SUPFAM" id="SSF50182">
    <property type="entry name" value="Sm-like ribonucleoproteins"/>
    <property type="match status" value="1"/>
</dbReference>
<feature type="chain" id="PRO_5044292460" evidence="9">
    <location>
        <begin position="23"/>
        <end position="831"/>
    </location>
</feature>
<evidence type="ECO:0000256" key="5">
    <source>
        <dbReference type="ARBA" id="ARBA00022989"/>
    </source>
</evidence>
<keyword evidence="6 8" id="KW-0472">Membrane</keyword>
<feature type="transmembrane region" description="Helical" evidence="8">
    <location>
        <begin position="383"/>
        <end position="405"/>
    </location>
</feature>
<dbReference type="Gene3D" id="1.10.287.1260">
    <property type="match status" value="1"/>
</dbReference>
<evidence type="ECO:0000313" key="13">
    <source>
        <dbReference type="EMBL" id="ARP98474.1"/>
    </source>
</evidence>
<dbReference type="GO" id="GO:0005886">
    <property type="term" value="C:plasma membrane"/>
    <property type="evidence" value="ECO:0007669"/>
    <property type="project" value="UniProtKB-SubCell"/>
</dbReference>
<keyword evidence="5 8" id="KW-1133">Transmembrane helix</keyword>
<dbReference type="PANTHER" id="PTHR30347">
    <property type="entry name" value="POTASSIUM CHANNEL RELATED"/>
    <property type="match status" value="1"/>
</dbReference>
<dbReference type="Proteomes" id="UP000194137">
    <property type="component" value="Chromosome"/>
</dbReference>
<dbReference type="Pfam" id="PF00924">
    <property type="entry name" value="MS_channel_2nd"/>
    <property type="match status" value="1"/>
</dbReference>
<feature type="transmembrane region" description="Helical" evidence="8">
    <location>
        <begin position="358"/>
        <end position="377"/>
    </location>
</feature>
<dbReference type="InterPro" id="IPR011014">
    <property type="entry name" value="MscS_channel_TM-2"/>
</dbReference>
<protein>
    <submittedName>
        <fullName evidence="13">Uncharacterized protein</fullName>
    </submittedName>
</protein>
<feature type="transmembrane region" description="Helical" evidence="8">
    <location>
        <begin position="307"/>
        <end position="332"/>
    </location>
</feature>
<sequence>MPSQFISRGLLAALMIVAALFAAPMSFGQSKAPAPSDPASTAPAEPIAQPDAAAKQPNPSRTAEAIAPLKEAIDRMEELLRRDDLTDAQLIENRGSIEPVRDELREIIASLEGWLADVDTRLKQLGNPPEDGEPKEDANLVVERTRLKERHAALDGTLKQARVLALRVESISERITERRRALFTQELLGRTSSALDPSFWAQAAKAAPDGLRGAVLLVQGWMDHVRAATTVGTVVAASFALLAFLICVGLILRWLGQHDFRPRELGTRFAKSFFAMISLMRIAITAPAIVAGAILILNAFGLVPERMIHIAFSLAVAVGIAAFGRGVAFGLFAPDDPERRLLVIHDDTARLISSKLVWAARVLGVVVFINVLLRAVIAPVSLTIATSAIFSVVIAGILCHFLFIVGRSHEQDDEVGGAGWLRAGGWLLVIGIAAALVTGFIGLAAFLAGRFLTALGLIGALYIFLVFIDALFTEVLTASTPRGRAVANFFGLRPRSIELIGTLLSAAIRLILILVVLLPLLGPWGIFAADFFGVVRDATFGFRIGDVTISLSTIFGAFATIVIGILATRAVQRWLQTSFLPRTALDPSLQHSISTIFSYLGIIAAISFALAQLGVDFQKITLVAGALSIGIGFGLQSVVSNFVSGLILLAERPIRVGDIINVKGEEGRVRYIHVRATEIETGDRASVIIPNSELITQVVKNRTHIDTFARVSVPIGVAYDSDVAKVRDTLMQIAKDHPHVMQSPAPTVFLTGFGDSAINFELGWLVRNIGDAAGVKSDICFSILEKFREQGIDIPYPRRDIRIHGINDAEPEAGTGPEMSEPAAPKKPKRK</sequence>
<evidence type="ECO:0000256" key="2">
    <source>
        <dbReference type="ARBA" id="ARBA00008017"/>
    </source>
</evidence>
<dbReference type="KEGG" id="psin:CAK95_04745"/>
<feature type="transmembrane region" description="Helical" evidence="8">
    <location>
        <begin position="273"/>
        <end position="301"/>
    </location>
</feature>
<dbReference type="InterPro" id="IPR023408">
    <property type="entry name" value="MscS_beta-dom_sf"/>
</dbReference>
<accession>A0A1W6ZNW5</accession>
<gene>
    <name evidence="13" type="ORF">CAK95_04745</name>
</gene>
<dbReference type="EMBL" id="CP021112">
    <property type="protein sequence ID" value="ARP98474.1"/>
    <property type="molecule type" value="Genomic_DNA"/>
</dbReference>
<feature type="compositionally biased region" description="Low complexity" evidence="7">
    <location>
        <begin position="30"/>
        <end position="46"/>
    </location>
</feature>
<feature type="transmembrane region" description="Helical" evidence="8">
    <location>
        <begin position="454"/>
        <end position="478"/>
    </location>
</feature>
<proteinExistence type="inferred from homology"/>
<feature type="transmembrane region" description="Helical" evidence="8">
    <location>
        <begin position="426"/>
        <end position="448"/>
    </location>
</feature>
<evidence type="ECO:0000256" key="4">
    <source>
        <dbReference type="ARBA" id="ARBA00022692"/>
    </source>
</evidence>
<dbReference type="Gene3D" id="3.30.70.100">
    <property type="match status" value="1"/>
</dbReference>
<keyword evidence="4 8" id="KW-0812">Transmembrane</keyword>
<dbReference type="SUPFAM" id="SSF82861">
    <property type="entry name" value="Mechanosensitive channel protein MscS (YggB), transmembrane region"/>
    <property type="match status" value="1"/>
</dbReference>
<evidence type="ECO:0000256" key="1">
    <source>
        <dbReference type="ARBA" id="ARBA00004651"/>
    </source>
</evidence>
<dbReference type="Gene3D" id="2.30.30.60">
    <property type="match status" value="1"/>
</dbReference>
<feature type="domain" description="DUF3772" evidence="11">
    <location>
        <begin position="158"/>
        <end position="214"/>
    </location>
</feature>
<evidence type="ECO:0000256" key="6">
    <source>
        <dbReference type="ARBA" id="ARBA00023136"/>
    </source>
</evidence>
<dbReference type="RefSeq" id="WP_086086895.1">
    <property type="nucleotide sequence ID" value="NZ_CP021112.1"/>
</dbReference>
<reference evidence="13 14" key="1">
    <citation type="submission" date="2017-05" db="EMBL/GenBank/DDBJ databases">
        <title>Full genome sequence of Pseudorhodoplanes sinuspersici.</title>
        <authorList>
            <person name="Dastgheib S.M.M."/>
            <person name="Shavandi M."/>
            <person name="Tirandaz H."/>
        </authorList>
    </citation>
    <scope>NUCLEOTIDE SEQUENCE [LARGE SCALE GENOMIC DNA]</scope>
    <source>
        <strain evidence="13 14">RIPI110</strain>
    </source>
</reference>
<dbReference type="InterPro" id="IPR006685">
    <property type="entry name" value="MscS_channel_2nd"/>
</dbReference>
<feature type="transmembrane region" description="Helical" evidence="8">
    <location>
        <begin position="547"/>
        <end position="571"/>
    </location>
</feature>
<feature type="signal peptide" evidence="9">
    <location>
        <begin position="1"/>
        <end position="22"/>
    </location>
</feature>
<evidence type="ECO:0000259" key="10">
    <source>
        <dbReference type="Pfam" id="PF00924"/>
    </source>
</evidence>
<keyword evidence="9" id="KW-0732">Signal</keyword>
<feature type="transmembrane region" description="Helical" evidence="8">
    <location>
        <begin position="231"/>
        <end position="252"/>
    </location>
</feature>
<dbReference type="Pfam" id="PF12607">
    <property type="entry name" value="DUF3772"/>
    <property type="match status" value="1"/>
</dbReference>
<dbReference type="STRING" id="1235591.CAK95_04745"/>
<name>A0A1W6ZNW5_9HYPH</name>
<feature type="transmembrane region" description="Helical" evidence="8">
    <location>
        <begin position="620"/>
        <end position="649"/>
    </location>
</feature>
<dbReference type="PANTHER" id="PTHR30347:SF9">
    <property type="entry name" value="MINICONDUCTANCE MECHANOSENSITIVE CHANNEL MSCM"/>
    <property type="match status" value="1"/>
</dbReference>
<feature type="domain" description="Mechanosensitive ion channel MscS" evidence="10">
    <location>
        <begin position="638"/>
        <end position="703"/>
    </location>
</feature>
<dbReference type="InterPro" id="IPR010920">
    <property type="entry name" value="LSM_dom_sf"/>
</dbReference>
<evidence type="ECO:0000256" key="8">
    <source>
        <dbReference type="SAM" id="Phobius"/>
    </source>
</evidence>
<evidence type="ECO:0000259" key="11">
    <source>
        <dbReference type="Pfam" id="PF12607"/>
    </source>
</evidence>
<dbReference type="InterPro" id="IPR011066">
    <property type="entry name" value="MscS_channel_C_sf"/>
</dbReference>
<comment type="similarity">
    <text evidence="2">Belongs to the MscS (TC 1.A.23) family.</text>
</comment>
<feature type="domain" description="Mechanosensitive ion channel MscS C-terminal" evidence="12">
    <location>
        <begin position="711"/>
        <end position="794"/>
    </location>
</feature>
<evidence type="ECO:0000256" key="9">
    <source>
        <dbReference type="SAM" id="SignalP"/>
    </source>
</evidence>
<keyword evidence="14" id="KW-1185">Reference proteome</keyword>
<dbReference type="InterPro" id="IPR049278">
    <property type="entry name" value="MS_channel_C"/>
</dbReference>
<dbReference type="GO" id="GO:0008381">
    <property type="term" value="F:mechanosensitive monoatomic ion channel activity"/>
    <property type="evidence" value="ECO:0007669"/>
    <property type="project" value="UniProtKB-ARBA"/>
</dbReference>
<feature type="transmembrane region" description="Helical" evidence="8">
    <location>
        <begin position="592"/>
        <end position="614"/>
    </location>
</feature>
<evidence type="ECO:0000256" key="3">
    <source>
        <dbReference type="ARBA" id="ARBA00022475"/>
    </source>
</evidence>
<evidence type="ECO:0000313" key="14">
    <source>
        <dbReference type="Proteomes" id="UP000194137"/>
    </source>
</evidence>
<dbReference type="OrthoDB" id="9799209at2"/>
<evidence type="ECO:0000259" key="12">
    <source>
        <dbReference type="Pfam" id="PF21082"/>
    </source>
</evidence>
<comment type="subcellular location">
    <subcellularLocation>
        <location evidence="1">Cell membrane</location>
        <topology evidence="1">Multi-pass membrane protein</topology>
    </subcellularLocation>
</comment>
<keyword evidence="3" id="KW-1003">Cell membrane</keyword>
<feature type="transmembrane region" description="Helical" evidence="8">
    <location>
        <begin position="499"/>
        <end position="527"/>
    </location>
</feature>